<dbReference type="Proteomes" id="UP000238415">
    <property type="component" value="Unassembled WGS sequence"/>
</dbReference>
<keyword evidence="3" id="KW-0804">Transcription</keyword>
<comment type="caution">
    <text evidence="6">The sequence shown here is derived from an EMBL/GenBank/DDBJ whole genome shotgun (WGS) entry which is preliminary data.</text>
</comment>
<dbReference type="GO" id="GO:0003677">
    <property type="term" value="F:DNA binding"/>
    <property type="evidence" value="ECO:0007669"/>
    <property type="project" value="UniProtKB-KW"/>
</dbReference>
<dbReference type="SUPFAM" id="SSF46785">
    <property type="entry name" value="Winged helix' DNA-binding domain"/>
    <property type="match status" value="1"/>
</dbReference>
<dbReference type="SUPFAM" id="SSF48008">
    <property type="entry name" value="GntR ligand-binding domain-like"/>
    <property type="match status" value="1"/>
</dbReference>
<keyword evidence="2" id="KW-0238">DNA-binding</keyword>
<dbReference type="InterPro" id="IPR036388">
    <property type="entry name" value="WH-like_DNA-bd_sf"/>
</dbReference>
<sequence length="247" mass="28608">MFMKERLVIRKKKMYEEVVERILQLIKSGEYKVGDRLPPVQELSEMFGVGTPTLREGLSVLSSSGILEIRHGNGIYIKRFPLEAEDVLAQINEVEYEQLLSWVEFRRALEAEAAALAAERRDEADLEAIEAAERRLEEEITRGEITIEPDYQFHNTIALATKNPIFIQTASTIEHIIRQYFHLSLRYGKTFPWHRELVVTEHRKIIENIRNKKPREARNAMLEHLNNVAGRAKLLESMAKGEKLDKS</sequence>
<keyword evidence="1" id="KW-0805">Transcription regulation</keyword>
<dbReference type="GO" id="GO:0003700">
    <property type="term" value="F:DNA-binding transcription factor activity"/>
    <property type="evidence" value="ECO:0007669"/>
    <property type="project" value="InterPro"/>
</dbReference>
<dbReference type="PROSITE" id="PS50949">
    <property type="entry name" value="HTH_GNTR"/>
    <property type="match status" value="1"/>
</dbReference>
<accession>A0A2T0AWA5</accession>
<proteinExistence type="predicted"/>
<evidence type="ECO:0000313" key="6">
    <source>
        <dbReference type="EMBL" id="PRR75005.1"/>
    </source>
</evidence>
<evidence type="ECO:0000256" key="1">
    <source>
        <dbReference type="ARBA" id="ARBA00023015"/>
    </source>
</evidence>
<dbReference type="InterPro" id="IPR008920">
    <property type="entry name" value="TF_FadR/GntR_C"/>
</dbReference>
<dbReference type="InterPro" id="IPR011711">
    <property type="entry name" value="GntR_C"/>
</dbReference>
<evidence type="ECO:0000313" key="7">
    <source>
        <dbReference type="Proteomes" id="UP000238415"/>
    </source>
</evidence>
<dbReference type="Pfam" id="PF00392">
    <property type="entry name" value="GntR"/>
    <property type="match status" value="1"/>
</dbReference>
<dbReference type="CDD" id="cd07377">
    <property type="entry name" value="WHTH_GntR"/>
    <property type="match status" value="1"/>
</dbReference>
<name>A0A2T0AWA5_9FIRM</name>
<keyword evidence="4" id="KW-0175">Coiled coil</keyword>
<dbReference type="PANTHER" id="PTHR43537:SF5">
    <property type="entry name" value="UXU OPERON TRANSCRIPTIONAL REGULATOR"/>
    <property type="match status" value="1"/>
</dbReference>
<dbReference type="AlphaFoldDB" id="A0A2T0AWA5"/>
<dbReference type="SMART" id="SM00345">
    <property type="entry name" value="HTH_GNTR"/>
    <property type="match status" value="1"/>
</dbReference>
<protein>
    <submittedName>
        <fullName evidence="6">HTH-type transcriptional regulator LutR</fullName>
    </submittedName>
</protein>
<dbReference type="Gene3D" id="1.20.120.530">
    <property type="entry name" value="GntR ligand-binding domain-like"/>
    <property type="match status" value="1"/>
</dbReference>
<feature type="coiled-coil region" evidence="4">
    <location>
        <begin position="119"/>
        <end position="146"/>
    </location>
</feature>
<feature type="domain" description="HTH gntR-type" evidence="5">
    <location>
        <begin position="12"/>
        <end position="80"/>
    </location>
</feature>
<gene>
    <name evidence="6" type="primary">lutR_1</name>
    <name evidence="6" type="ORF">MOHU_05060</name>
</gene>
<reference evidence="6 7" key="1">
    <citation type="submission" date="2018-03" db="EMBL/GenBank/DDBJ databases">
        <title>Genome sequence of Moorella humiferrea DSM 23265.</title>
        <authorList>
            <person name="Poehlein A."/>
            <person name="Daniel R."/>
        </authorList>
    </citation>
    <scope>NUCLEOTIDE SEQUENCE [LARGE SCALE GENOMIC DNA]</scope>
    <source>
        <strain evidence="6 7">DSM 23265</strain>
    </source>
</reference>
<dbReference type="EMBL" id="PVXM01000006">
    <property type="protein sequence ID" value="PRR75005.1"/>
    <property type="molecule type" value="Genomic_DNA"/>
</dbReference>
<dbReference type="OrthoDB" id="9799482at2"/>
<evidence type="ECO:0000256" key="2">
    <source>
        <dbReference type="ARBA" id="ARBA00023125"/>
    </source>
</evidence>
<dbReference type="SMART" id="SM00895">
    <property type="entry name" value="FCD"/>
    <property type="match status" value="1"/>
</dbReference>
<dbReference type="PANTHER" id="PTHR43537">
    <property type="entry name" value="TRANSCRIPTIONAL REGULATOR, GNTR FAMILY"/>
    <property type="match status" value="1"/>
</dbReference>
<dbReference type="InterPro" id="IPR000524">
    <property type="entry name" value="Tscrpt_reg_HTH_GntR"/>
</dbReference>
<evidence type="ECO:0000256" key="4">
    <source>
        <dbReference type="SAM" id="Coils"/>
    </source>
</evidence>
<evidence type="ECO:0000256" key="3">
    <source>
        <dbReference type="ARBA" id="ARBA00023163"/>
    </source>
</evidence>
<evidence type="ECO:0000259" key="5">
    <source>
        <dbReference type="PROSITE" id="PS50949"/>
    </source>
</evidence>
<dbReference type="InterPro" id="IPR036390">
    <property type="entry name" value="WH_DNA-bd_sf"/>
</dbReference>
<dbReference type="Pfam" id="PF07729">
    <property type="entry name" value="FCD"/>
    <property type="match status" value="1"/>
</dbReference>
<dbReference type="Gene3D" id="1.10.10.10">
    <property type="entry name" value="Winged helix-like DNA-binding domain superfamily/Winged helix DNA-binding domain"/>
    <property type="match status" value="1"/>
</dbReference>
<organism evidence="6 7">
    <name type="scientific">Neomoorella humiferrea</name>
    <dbReference type="NCBI Taxonomy" id="676965"/>
    <lineage>
        <taxon>Bacteria</taxon>
        <taxon>Bacillati</taxon>
        <taxon>Bacillota</taxon>
        <taxon>Clostridia</taxon>
        <taxon>Neomoorellales</taxon>
        <taxon>Neomoorellaceae</taxon>
        <taxon>Neomoorella</taxon>
    </lineage>
</organism>
<keyword evidence="7" id="KW-1185">Reference proteome</keyword>